<dbReference type="Pfam" id="PF02230">
    <property type="entry name" value="Abhydrolase_2"/>
    <property type="match status" value="1"/>
</dbReference>
<feature type="domain" description="Phospholipase/carboxylesterase/thioesterase" evidence="3">
    <location>
        <begin position="14"/>
        <end position="199"/>
    </location>
</feature>
<keyword evidence="5" id="KW-1185">Reference proteome</keyword>
<dbReference type="GO" id="GO:0016787">
    <property type="term" value="F:hydrolase activity"/>
    <property type="evidence" value="ECO:0007669"/>
    <property type="project" value="UniProtKB-KW"/>
</dbReference>
<dbReference type="EMBL" id="JARGYU010000002">
    <property type="protein sequence ID" value="MDZ5761323.1"/>
    <property type="molecule type" value="Genomic_DNA"/>
</dbReference>
<keyword evidence="2 4" id="KW-0378">Hydrolase</keyword>
<reference evidence="4" key="1">
    <citation type="submission" date="2023-02" db="EMBL/GenBank/DDBJ databases">
        <title>Host association and intracellularity evolved multiple times independently in the Rickettsiales.</title>
        <authorList>
            <person name="Castelli M."/>
            <person name="Nardi T."/>
            <person name="Gammuto L."/>
            <person name="Bellinzona G."/>
            <person name="Sabaneyeva E."/>
            <person name="Potekhin A."/>
            <person name="Serra V."/>
            <person name="Petroni G."/>
            <person name="Sassera D."/>
        </authorList>
    </citation>
    <scope>NUCLEOTIDE SEQUENCE</scope>
    <source>
        <strain evidence="4">USBL-36I1</strain>
    </source>
</reference>
<dbReference type="Proteomes" id="UP001289135">
    <property type="component" value="Unassembled WGS sequence"/>
</dbReference>
<proteinExistence type="inferred from homology"/>
<dbReference type="RefSeq" id="WP_322498752.1">
    <property type="nucleotide sequence ID" value="NZ_JARGYU010000002.1"/>
</dbReference>
<evidence type="ECO:0000256" key="1">
    <source>
        <dbReference type="ARBA" id="ARBA00006499"/>
    </source>
</evidence>
<dbReference type="InterPro" id="IPR003140">
    <property type="entry name" value="PLipase/COase/thioEstase"/>
</dbReference>
<organism evidence="4 5">
    <name type="scientific">Lyticum sinuosum</name>
    <dbReference type="NCBI Taxonomy" id="1332059"/>
    <lineage>
        <taxon>Bacteria</taxon>
        <taxon>Pseudomonadati</taxon>
        <taxon>Pseudomonadota</taxon>
        <taxon>Alphaproteobacteria</taxon>
        <taxon>Rickettsiales</taxon>
        <taxon>Lyticum</taxon>
    </lineage>
</organism>
<evidence type="ECO:0000259" key="3">
    <source>
        <dbReference type="Pfam" id="PF02230"/>
    </source>
</evidence>
<protein>
    <submittedName>
        <fullName evidence="4">Alpha/beta hydrolase</fullName>
    </submittedName>
</protein>
<comment type="caution">
    <text evidence="4">The sequence shown here is derived from an EMBL/GenBank/DDBJ whole genome shotgun (WGS) entry which is preliminary data.</text>
</comment>
<dbReference type="SUPFAM" id="SSF53474">
    <property type="entry name" value="alpha/beta-Hydrolases"/>
    <property type="match status" value="1"/>
</dbReference>
<evidence type="ECO:0000313" key="5">
    <source>
        <dbReference type="Proteomes" id="UP001289135"/>
    </source>
</evidence>
<evidence type="ECO:0000256" key="2">
    <source>
        <dbReference type="ARBA" id="ARBA00022801"/>
    </source>
</evidence>
<gene>
    <name evidence="4" type="ORF">Lyticum_00494</name>
</gene>
<dbReference type="PANTHER" id="PTHR10655:SF17">
    <property type="entry name" value="LYSOPHOSPHOLIPASE-LIKE PROTEIN 1"/>
    <property type="match status" value="1"/>
</dbReference>
<dbReference type="Gene3D" id="3.40.50.1820">
    <property type="entry name" value="alpha/beta hydrolase"/>
    <property type="match status" value="1"/>
</dbReference>
<dbReference type="InterPro" id="IPR050565">
    <property type="entry name" value="LYPA1-2/EST-like"/>
</dbReference>
<accession>A0AAE4VM59</accession>
<dbReference type="PANTHER" id="PTHR10655">
    <property type="entry name" value="LYSOPHOSPHOLIPASE-RELATED"/>
    <property type="match status" value="1"/>
</dbReference>
<name>A0AAE4VM59_9RICK</name>
<dbReference type="InterPro" id="IPR029058">
    <property type="entry name" value="AB_hydrolase_fold"/>
</dbReference>
<sequence length="214" mass="23810">MSTKLLNYHKLKSKVAPNKQVIILHGYGSNGKNILTIAEEIQNYIPNVDFIAPDAPNRFEGDNIDGYQWFSLINRDPISMLRGVTSATAVITNFMDNIVNPNLPLYIMGFSQGAMLAAHAAMRYKTHNVMGLIMCSGALIASHHLKNELSENARDCTIVITHGDNDNIVDYHLSEEAHNTFLDLGLNSKLIIERNIDHTVGHIAFDNILKILSL</sequence>
<evidence type="ECO:0000313" key="4">
    <source>
        <dbReference type="EMBL" id="MDZ5761323.1"/>
    </source>
</evidence>
<comment type="similarity">
    <text evidence="1">Belongs to the AB hydrolase superfamily. AB hydrolase 2 family.</text>
</comment>
<dbReference type="AlphaFoldDB" id="A0AAE4VM59"/>